<dbReference type="PANTHER" id="PTHR43638:SF3">
    <property type="entry name" value="ALDEHYDE REDUCTASE"/>
    <property type="match status" value="1"/>
</dbReference>
<organism evidence="2 3">
    <name type="scientific">Klebsiella variicola</name>
    <dbReference type="NCBI Taxonomy" id="244366"/>
    <lineage>
        <taxon>Bacteria</taxon>
        <taxon>Pseudomonadati</taxon>
        <taxon>Pseudomonadota</taxon>
        <taxon>Gammaproteobacteria</taxon>
        <taxon>Enterobacterales</taxon>
        <taxon>Enterobacteriaceae</taxon>
        <taxon>Klebsiella/Raoultella group</taxon>
        <taxon>Klebsiella</taxon>
        <taxon>Klebsiella pneumoniae complex</taxon>
    </lineage>
</organism>
<dbReference type="PANTHER" id="PTHR43638">
    <property type="entry name" value="OXIDOREDUCTASE, ALDO/KETO REDUCTASE FAMILY PROTEIN"/>
    <property type="match status" value="1"/>
</dbReference>
<evidence type="ECO:0000259" key="1">
    <source>
        <dbReference type="Pfam" id="PF00248"/>
    </source>
</evidence>
<dbReference type="EMBL" id="PICB01000515">
    <property type="protein sequence ID" value="PLP45778.1"/>
    <property type="molecule type" value="Genomic_DNA"/>
</dbReference>
<feature type="domain" description="NADP-dependent oxidoreductase" evidence="1">
    <location>
        <begin position="26"/>
        <end position="100"/>
    </location>
</feature>
<dbReference type="Pfam" id="PF00248">
    <property type="entry name" value="Aldo_ket_red"/>
    <property type="match status" value="1"/>
</dbReference>
<dbReference type="InterPro" id="IPR036812">
    <property type="entry name" value="NAD(P)_OxRdtase_dom_sf"/>
</dbReference>
<comment type="caution">
    <text evidence="2">The sequence shown here is derived from an EMBL/GenBank/DDBJ whole genome shotgun (WGS) entry which is preliminary data.</text>
</comment>
<dbReference type="AlphaFoldDB" id="A0A2N5AH32"/>
<proteinExistence type="predicted"/>
<evidence type="ECO:0000313" key="3">
    <source>
        <dbReference type="Proteomes" id="UP000234473"/>
    </source>
</evidence>
<dbReference type="Gene3D" id="3.20.20.100">
    <property type="entry name" value="NADP-dependent oxidoreductase domain"/>
    <property type="match status" value="1"/>
</dbReference>
<name>A0A2N5AH32_KLEVA</name>
<evidence type="ECO:0000313" key="2">
    <source>
        <dbReference type="EMBL" id="PLP45778.1"/>
    </source>
</evidence>
<reference evidence="2 3" key="1">
    <citation type="submission" date="2017-11" db="EMBL/GenBank/DDBJ databases">
        <authorList>
            <person name="Han C.G."/>
        </authorList>
    </citation>
    <scope>NUCLEOTIDE SEQUENCE [LARGE SCALE GENOMIC DNA]</scope>
    <source>
        <strain evidence="2 3">A5</strain>
    </source>
</reference>
<sequence length="110" mass="11855">MVVQKAKEEETVKKTVRFGEQAAVPAIGLGTWYMGENSAQRPQEVAALRAGIDHGLTVIDTAEMYADGGAEEVVGQAIRGLRDRVVLVSKVYPWHAGGTAMRRACGNSLR</sequence>
<gene>
    <name evidence="2" type="ORF">CWM98_11830</name>
</gene>
<dbReference type="InterPro" id="IPR023210">
    <property type="entry name" value="NADP_OxRdtase_dom"/>
</dbReference>
<feature type="non-terminal residue" evidence="2">
    <location>
        <position position="110"/>
    </location>
</feature>
<reference evidence="2 3" key="2">
    <citation type="submission" date="2018-01" db="EMBL/GenBank/DDBJ databases">
        <title>Genomic study of Klebsiella pneumoniae.</title>
        <authorList>
            <person name="Yang Y."/>
            <person name="Bicalho R."/>
        </authorList>
    </citation>
    <scope>NUCLEOTIDE SEQUENCE [LARGE SCALE GENOMIC DNA]</scope>
    <source>
        <strain evidence="2 3">A5</strain>
    </source>
</reference>
<dbReference type="SUPFAM" id="SSF51430">
    <property type="entry name" value="NAD(P)-linked oxidoreductase"/>
    <property type="match status" value="1"/>
</dbReference>
<accession>A0A2N5AH32</accession>
<protein>
    <recommendedName>
        <fullName evidence="1">NADP-dependent oxidoreductase domain-containing protein</fullName>
    </recommendedName>
</protein>
<dbReference type="Proteomes" id="UP000234473">
    <property type="component" value="Unassembled WGS sequence"/>
</dbReference>